<accession>A0A328UJF5</accession>
<comment type="caution">
    <text evidence="4">The sequence shown here is derived from an EMBL/GenBank/DDBJ whole genome shotgun (WGS) entry which is preliminary data.</text>
</comment>
<organism evidence="4 5">
    <name type="scientific">Hydrogeniiclostridium mannosilyticum</name>
    <dbReference type="NCBI Taxonomy" id="2764322"/>
    <lineage>
        <taxon>Bacteria</taxon>
        <taxon>Bacillati</taxon>
        <taxon>Bacillota</taxon>
        <taxon>Clostridia</taxon>
        <taxon>Eubacteriales</taxon>
        <taxon>Acutalibacteraceae</taxon>
        <taxon>Hydrogeniiclostridium</taxon>
    </lineage>
</organism>
<proteinExistence type="predicted"/>
<evidence type="ECO:0000313" key="5">
    <source>
        <dbReference type="Proteomes" id="UP000249377"/>
    </source>
</evidence>
<feature type="domain" description="Recombinase" evidence="3">
    <location>
        <begin position="8"/>
        <end position="104"/>
    </location>
</feature>
<dbReference type="EMBL" id="QLYR01000001">
    <property type="protein sequence ID" value="RAQ30114.1"/>
    <property type="molecule type" value="Genomic_DNA"/>
</dbReference>
<dbReference type="InterPro" id="IPR011109">
    <property type="entry name" value="DNA_bind_recombinase_dom"/>
</dbReference>
<dbReference type="PANTHER" id="PTHR30461:SF2">
    <property type="entry name" value="SERINE RECOMBINASE PINE-RELATED"/>
    <property type="match status" value="1"/>
</dbReference>
<evidence type="ECO:0000313" key="4">
    <source>
        <dbReference type="EMBL" id="RAQ30114.1"/>
    </source>
</evidence>
<keyword evidence="1" id="KW-0238">DNA-binding</keyword>
<dbReference type="PROSITE" id="PS51737">
    <property type="entry name" value="RECOMBINASE_DNA_BIND"/>
    <property type="match status" value="1"/>
</dbReference>
<evidence type="ECO:0000256" key="2">
    <source>
        <dbReference type="ARBA" id="ARBA00023172"/>
    </source>
</evidence>
<evidence type="ECO:0000259" key="3">
    <source>
        <dbReference type="PROSITE" id="PS51737"/>
    </source>
</evidence>
<reference evidence="4 5" key="1">
    <citation type="submission" date="2018-06" db="EMBL/GenBank/DDBJ databases">
        <title>Noncontiguous genome sequence of Ruminococcaceae bacterium ASD2818.</title>
        <authorList>
            <person name="Chaplin A.V."/>
            <person name="Sokolova S.R."/>
            <person name="Kochetkova T.O."/>
            <person name="Goltsov A.Y."/>
            <person name="Trofimov D.Y."/>
            <person name="Efimov B.A."/>
        </authorList>
    </citation>
    <scope>NUCLEOTIDE SEQUENCE [LARGE SCALE GENOMIC DNA]</scope>
    <source>
        <strain evidence="4 5">ASD2818</strain>
    </source>
</reference>
<name>A0A328UJF5_9FIRM</name>
<keyword evidence="5" id="KW-1185">Reference proteome</keyword>
<dbReference type="RefSeq" id="WP_112331310.1">
    <property type="nucleotide sequence ID" value="NZ_QLYR01000001.1"/>
</dbReference>
<dbReference type="GO" id="GO:0003677">
    <property type="term" value="F:DNA binding"/>
    <property type="evidence" value="ECO:0007669"/>
    <property type="project" value="UniProtKB-KW"/>
</dbReference>
<dbReference type="Proteomes" id="UP000249377">
    <property type="component" value="Unassembled WGS sequence"/>
</dbReference>
<protein>
    <recommendedName>
        <fullName evidence="3">Recombinase domain-containing protein</fullName>
    </recommendedName>
</protein>
<gene>
    <name evidence="4" type="ORF">DPQ25_00975</name>
</gene>
<dbReference type="AlphaFoldDB" id="A0A328UJF5"/>
<dbReference type="Pfam" id="PF07508">
    <property type="entry name" value="Recombinase"/>
    <property type="match status" value="1"/>
</dbReference>
<dbReference type="Gene3D" id="3.90.1750.20">
    <property type="entry name" value="Putative Large Serine Recombinase, Chain B, Domain 2"/>
    <property type="match status" value="1"/>
</dbReference>
<sequence length="276" mass="32092">MKKIRYFLFGYQIVQGKIVAKTSEKELVAEIYQKYLQGWSIKQLALYAEQSGIPYRENSNGWNKNMITRILEDERYWNGKQYPPIISKELAEKVIQLKKSKATPYSNLRFVQKKMICPVCGKRLNRNSQKHPVIFWDCKGCQNRFGPISDNELQQAVTEKLLVVCRSPQIAEPDQQPTNSLSIQTARLTNEINQLLDQREVDTDRLLPLILECAAEKYKTCSIKESDHLTIKIKALFQEHSNDEELNRELFEQTVKQVILQPDDSIKFQLLNGKIV</sequence>
<dbReference type="InterPro" id="IPR050639">
    <property type="entry name" value="SSR_resolvase"/>
</dbReference>
<keyword evidence="2" id="KW-0233">DNA recombination</keyword>
<dbReference type="GO" id="GO:0000150">
    <property type="term" value="F:DNA strand exchange activity"/>
    <property type="evidence" value="ECO:0007669"/>
    <property type="project" value="InterPro"/>
</dbReference>
<evidence type="ECO:0000256" key="1">
    <source>
        <dbReference type="ARBA" id="ARBA00023125"/>
    </source>
</evidence>
<dbReference type="PANTHER" id="PTHR30461">
    <property type="entry name" value="DNA-INVERTASE FROM LAMBDOID PROPHAGE"/>
    <property type="match status" value="1"/>
</dbReference>
<dbReference type="InterPro" id="IPR038109">
    <property type="entry name" value="DNA_bind_recomb_sf"/>
</dbReference>